<feature type="compositionally biased region" description="Polar residues" evidence="1">
    <location>
        <begin position="36"/>
        <end position="59"/>
    </location>
</feature>
<feature type="region of interest" description="Disordered" evidence="1">
    <location>
        <begin position="1003"/>
        <end position="1025"/>
    </location>
</feature>
<name>A0A3P7NWG7_DIBLA</name>
<feature type="compositionally biased region" description="Polar residues" evidence="1">
    <location>
        <begin position="708"/>
        <end position="717"/>
    </location>
</feature>
<feature type="region of interest" description="Disordered" evidence="1">
    <location>
        <begin position="1062"/>
        <end position="1091"/>
    </location>
</feature>
<feature type="region of interest" description="Disordered" evidence="1">
    <location>
        <begin position="673"/>
        <end position="717"/>
    </location>
</feature>
<feature type="compositionally biased region" description="Low complexity" evidence="1">
    <location>
        <begin position="1070"/>
        <end position="1085"/>
    </location>
</feature>
<protein>
    <submittedName>
        <fullName evidence="2">Uncharacterized protein</fullName>
    </submittedName>
</protein>
<feature type="region of interest" description="Disordered" evidence="1">
    <location>
        <begin position="825"/>
        <end position="862"/>
    </location>
</feature>
<reference evidence="2 3" key="1">
    <citation type="submission" date="2018-11" db="EMBL/GenBank/DDBJ databases">
        <authorList>
            <consortium name="Pathogen Informatics"/>
        </authorList>
    </citation>
    <scope>NUCLEOTIDE SEQUENCE [LARGE SCALE GENOMIC DNA]</scope>
</reference>
<sequence length="1125" mass="124645">MQPNSNAKRGVADKEILAYSYVHKERKASRKRKVISNVQTPNNQSASNSSDPPQGTTERPSLIVSPGTSSERRKSGVTRRARFSLHPSTPKAPTALIKQRPELLSAGSSKEAPSFYSSSIQLSVTPVVESVSNATDGQPTPKAHSRVTFQATGETKYVPLSAASCRGYVATGGKPALRVAATTDSQCLCSQVLINRPSRPLLSPPPPPSTEHARPFTSSGHVQFGDMQDGRHRGNQVFPAIETGWLRTNSKEDDSMQFLPSIGTSHKGDDFIKTITSLQQKDRLNGLTSVESMQRQECPTQGSRIRRTTKQRDQDRQDKVRERVNLGYEKHGIKEEELDDDDEIYRVAEAVARGVPDSFGDETTFDSSLLWSMENELGEKSSDEDTLDVIRVMKEVERSFQVDQQANLLSEEPTREAVCENTHRGASRADESTSSTLELLSSSEDIACLSNFSSDSRKILQLQEEALPVQEVEDLKIPSSWRIYADTHRRERYRRGVENSLSICVSVLVQQLPVAIVLKSFEDPILSTKSVQTSGVPISYSASIEAIQRKLSELGLPRGAHSCRTEMLPGSLRRLCRYHRYLSNLREENCDTRALHRTHSASICRLTHGGRSHECSKRQFSEESLQRSRSVPNLEPIAEPSKLSGQENPDFTVIYNLWREITSSLKELQQLAGPSRAADVGTLTSPAIRSEHPKESEPAIPKDEEPNSVESVETSLQISSPKEFNEICLSPIPKTRTVDTSRQCIAELRELIAKRSRLRQQPEIKPRTAESQCWEDWAGPSGRVGASHGAVGEMTLKRGARSLGRGSAKPKARNKSLNSVKCALDPHHHPHKRAESHRAAFSGQNEEELRNHSGSSLPNGKYTKSYGVHAYRTHGSYDEDCQTNSKAYPSFQLNPSGPLAFTLSPTKAPHAPAVWGDSTGTDSSGDYNNYLGSSVHLSANSPPRHIFFHRLPSPTPVSVRGCTSKGSTRGSLRSSSIVRADGEKDRAEKVVTKAAPFLRSRPAVSRNSGRFPGSFGDGRSKSWDTKNESMRNAEWKDLINEIYAAKNARRLRNEDHTATFQLTPSSKYVRGAAPPRSPSSLSGRSGKVRPAVRDNLLRHTIASLQKVRERKEDLQNSHRKPWVKY</sequence>
<dbReference type="OrthoDB" id="6266934at2759"/>
<accession>A0A3P7NWG7</accession>
<evidence type="ECO:0000256" key="1">
    <source>
        <dbReference type="SAM" id="MobiDB-lite"/>
    </source>
</evidence>
<keyword evidence="3" id="KW-1185">Reference proteome</keyword>
<feature type="region of interest" description="Disordered" evidence="1">
    <location>
        <begin position="762"/>
        <end position="785"/>
    </location>
</feature>
<evidence type="ECO:0000313" key="3">
    <source>
        <dbReference type="Proteomes" id="UP000281553"/>
    </source>
</evidence>
<gene>
    <name evidence="2" type="ORF">DILT_LOCUS8920</name>
</gene>
<feature type="compositionally biased region" description="Basic and acidic residues" evidence="1">
    <location>
        <begin position="689"/>
        <end position="705"/>
    </location>
</feature>
<dbReference type="AlphaFoldDB" id="A0A3P7NWG7"/>
<dbReference type="EMBL" id="UYRU01055544">
    <property type="protein sequence ID" value="VDN13089.1"/>
    <property type="molecule type" value="Genomic_DNA"/>
</dbReference>
<feature type="region of interest" description="Disordered" evidence="1">
    <location>
        <begin position="297"/>
        <end position="318"/>
    </location>
</feature>
<feature type="region of interest" description="Disordered" evidence="1">
    <location>
        <begin position="615"/>
        <end position="645"/>
    </location>
</feature>
<evidence type="ECO:0000313" key="2">
    <source>
        <dbReference type="EMBL" id="VDN13089.1"/>
    </source>
</evidence>
<dbReference type="Proteomes" id="UP000281553">
    <property type="component" value="Unassembled WGS sequence"/>
</dbReference>
<feature type="region of interest" description="Disordered" evidence="1">
    <location>
        <begin position="198"/>
        <end position="233"/>
    </location>
</feature>
<feature type="region of interest" description="Disordered" evidence="1">
    <location>
        <begin position="23"/>
        <end position="96"/>
    </location>
</feature>
<feature type="compositionally biased region" description="Basic residues" evidence="1">
    <location>
        <begin position="24"/>
        <end position="34"/>
    </location>
</feature>
<proteinExistence type="predicted"/>
<organism evidence="2 3">
    <name type="scientific">Dibothriocephalus latus</name>
    <name type="common">Fish tapeworm</name>
    <name type="synonym">Diphyllobothrium latum</name>
    <dbReference type="NCBI Taxonomy" id="60516"/>
    <lineage>
        <taxon>Eukaryota</taxon>
        <taxon>Metazoa</taxon>
        <taxon>Spiralia</taxon>
        <taxon>Lophotrochozoa</taxon>
        <taxon>Platyhelminthes</taxon>
        <taxon>Cestoda</taxon>
        <taxon>Eucestoda</taxon>
        <taxon>Diphyllobothriidea</taxon>
        <taxon>Diphyllobothriidae</taxon>
        <taxon>Dibothriocephalus</taxon>
    </lineage>
</organism>
<feature type="compositionally biased region" description="Basic and acidic residues" evidence="1">
    <location>
        <begin position="615"/>
        <end position="626"/>
    </location>
</feature>